<accession>A0A4R4ZJJ3</accession>
<dbReference type="AlphaFoldDB" id="A0A4R4ZJJ3"/>
<keyword evidence="2" id="KW-1185">Reference proteome</keyword>
<organism evidence="1 2">
    <name type="scientific">Kribbella antibiotica</name>
    <dbReference type="NCBI Taxonomy" id="190195"/>
    <lineage>
        <taxon>Bacteria</taxon>
        <taxon>Bacillati</taxon>
        <taxon>Actinomycetota</taxon>
        <taxon>Actinomycetes</taxon>
        <taxon>Propionibacteriales</taxon>
        <taxon>Kribbellaceae</taxon>
        <taxon>Kribbella</taxon>
    </lineage>
</organism>
<evidence type="ECO:0000313" key="1">
    <source>
        <dbReference type="EMBL" id="TDD58216.1"/>
    </source>
</evidence>
<reference evidence="1 2" key="1">
    <citation type="submission" date="2019-03" db="EMBL/GenBank/DDBJ databases">
        <title>Draft genome sequences of novel Actinobacteria.</title>
        <authorList>
            <person name="Sahin N."/>
            <person name="Ay H."/>
            <person name="Saygin H."/>
        </authorList>
    </citation>
    <scope>NUCLEOTIDE SEQUENCE [LARGE SCALE GENOMIC DNA]</scope>
    <source>
        <strain evidence="1 2">JCM 13523</strain>
    </source>
</reference>
<proteinExistence type="predicted"/>
<dbReference type="EMBL" id="SMKX01000056">
    <property type="protein sequence ID" value="TDD58216.1"/>
    <property type="molecule type" value="Genomic_DNA"/>
</dbReference>
<comment type="caution">
    <text evidence="1">The sequence shown here is derived from an EMBL/GenBank/DDBJ whole genome shotgun (WGS) entry which is preliminary data.</text>
</comment>
<evidence type="ECO:0000313" key="2">
    <source>
        <dbReference type="Proteomes" id="UP000295124"/>
    </source>
</evidence>
<gene>
    <name evidence="1" type="ORF">E1263_20070</name>
</gene>
<protein>
    <submittedName>
        <fullName evidence="1">Uncharacterized protein</fullName>
    </submittedName>
</protein>
<name>A0A4R4ZJJ3_9ACTN</name>
<dbReference type="RefSeq" id="WP_132169559.1">
    <property type="nucleotide sequence ID" value="NZ_SMKX01000056.1"/>
</dbReference>
<dbReference type="Proteomes" id="UP000295124">
    <property type="component" value="Unassembled WGS sequence"/>
</dbReference>
<sequence>MPEEPLHLPRLRIYGYLLESLLKTADAFDVPMHFAEFAEQRGYDLSCIYLERPATMPAAINALLDELDGLPSGTAVVAVPTFSHLALPGWDHRHLAEQLREATGLPVILAGYASSAAMT</sequence>